<dbReference type="AlphaFoldDB" id="A0A0R3QME2"/>
<reference evidence="3" key="1">
    <citation type="submission" date="2017-02" db="UniProtKB">
        <authorList>
            <consortium name="WormBaseParasite"/>
        </authorList>
    </citation>
    <scope>IDENTIFICATION</scope>
</reference>
<reference evidence="1 2" key="2">
    <citation type="submission" date="2018-11" db="EMBL/GenBank/DDBJ databases">
        <authorList>
            <consortium name="Pathogen Informatics"/>
        </authorList>
    </citation>
    <scope>NUCLEOTIDE SEQUENCE [LARGE SCALE GENOMIC DNA]</scope>
</reference>
<dbReference type="WBParaSite" id="BTMF_0000887701-mRNA-1">
    <property type="protein sequence ID" value="BTMF_0000887701-mRNA-1"/>
    <property type="gene ID" value="BTMF_0000887701"/>
</dbReference>
<keyword evidence="2" id="KW-1185">Reference proteome</keyword>
<proteinExistence type="predicted"/>
<evidence type="ECO:0000313" key="2">
    <source>
        <dbReference type="Proteomes" id="UP000280834"/>
    </source>
</evidence>
<accession>A0A0R3QME2</accession>
<protein>
    <submittedName>
        <fullName evidence="1 3">Uncharacterized protein</fullName>
    </submittedName>
</protein>
<dbReference type="Proteomes" id="UP000280834">
    <property type="component" value="Unassembled WGS sequence"/>
</dbReference>
<name>A0A0R3QME2_9BILA</name>
<organism evidence="3">
    <name type="scientific">Brugia timori</name>
    <dbReference type="NCBI Taxonomy" id="42155"/>
    <lineage>
        <taxon>Eukaryota</taxon>
        <taxon>Metazoa</taxon>
        <taxon>Ecdysozoa</taxon>
        <taxon>Nematoda</taxon>
        <taxon>Chromadorea</taxon>
        <taxon>Rhabditida</taxon>
        <taxon>Spirurina</taxon>
        <taxon>Spiruromorpha</taxon>
        <taxon>Filarioidea</taxon>
        <taxon>Onchocercidae</taxon>
        <taxon>Brugia</taxon>
    </lineage>
</organism>
<dbReference type="EMBL" id="UZAG01015748">
    <property type="protein sequence ID" value="VDO23061.1"/>
    <property type="molecule type" value="Genomic_DNA"/>
</dbReference>
<gene>
    <name evidence="1" type="ORF">BTMF_LOCUS6928</name>
</gene>
<evidence type="ECO:0000313" key="1">
    <source>
        <dbReference type="EMBL" id="VDO23061.1"/>
    </source>
</evidence>
<evidence type="ECO:0000313" key="3">
    <source>
        <dbReference type="WBParaSite" id="BTMF_0000887701-mRNA-1"/>
    </source>
</evidence>
<sequence>MLLLFFPVFMFEHLKDTVNCIACGKEEHITVKDVYDMSQTKNEKYRWKHAFQLPSLFQTLPHRSHYLKINPNDKGEFNARINMDCAETAVRLKIYAQKYIAAFEEKSVKGMNTKTLGRKRLYKQSASHSTNNILFDAGICTARNEQHCNEPYLSSISPRNILATSIDHNLASNLQLVYSTCIANELLHCK</sequence>